<accession>D6XCU7</accession>
<evidence type="ECO:0000313" key="2">
    <source>
        <dbReference type="Proteomes" id="UP000002785"/>
    </source>
</evidence>
<dbReference type="EMBL" id="CM000951">
    <property type="protein sequence ID" value="EFH29104.1"/>
    <property type="molecule type" value="Genomic_DNA"/>
</dbReference>
<evidence type="ECO:0000313" key="1">
    <source>
        <dbReference type="EMBL" id="EFH29104.1"/>
    </source>
</evidence>
<proteinExistence type="predicted"/>
<protein>
    <submittedName>
        <fullName evidence="1">Oxidoreductase</fullName>
    </submittedName>
</protein>
<organism evidence="1 2">
    <name type="scientific">Streptomyces sviceus (strain ATCC 29083 / DSM 924 / JCM 4929 / NBRC 13980 / NCIMB 11184 / NRRL 5439 / UC 5370)</name>
    <dbReference type="NCBI Taxonomy" id="463191"/>
    <lineage>
        <taxon>Bacteria</taxon>
        <taxon>Bacillati</taxon>
        <taxon>Actinomycetota</taxon>
        <taxon>Actinomycetes</taxon>
        <taxon>Kitasatosporales</taxon>
        <taxon>Streptomycetaceae</taxon>
        <taxon>Streptomyces</taxon>
    </lineage>
</organism>
<gene>
    <name evidence="1" type="ORF">SSEG_11368</name>
</gene>
<dbReference type="eggNOG" id="COG0667">
    <property type="taxonomic scope" value="Bacteria"/>
</dbReference>
<dbReference type="HOGENOM" id="CLU_2304540_0_0_11"/>
<dbReference type="AlphaFoldDB" id="D6XCU7"/>
<name>D6XCU7_STRX2</name>
<keyword evidence="2" id="KW-1185">Reference proteome</keyword>
<reference evidence="1" key="1">
    <citation type="submission" date="2009-10" db="EMBL/GenBank/DDBJ databases">
        <title>The genome sequence of Streptomyces sviceus strain ATCC 29083.</title>
        <authorList>
            <consortium name="The Broad Institute Genome Sequencing Platform"/>
            <consortium name="Broad Institute Microbial Sequencing Center"/>
            <person name="Fischbach M."/>
            <person name="Godfrey P."/>
            <person name="Ward D."/>
            <person name="Young S."/>
            <person name="Zeng Q."/>
            <person name="Koehrsen M."/>
            <person name="Alvarado L."/>
            <person name="Berlin A.M."/>
            <person name="Bochicchio J."/>
            <person name="Borenstein D."/>
            <person name="Chapman S.B."/>
            <person name="Chen Z."/>
            <person name="Engels R."/>
            <person name="Freedman E."/>
            <person name="Gellesch M."/>
            <person name="Goldberg J."/>
            <person name="Griggs A."/>
            <person name="Gujja S."/>
            <person name="Heilman E.R."/>
            <person name="Heiman D.I."/>
            <person name="Hepburn T.A."/>
            <person name="Howarth C."/>
            <person name="Jen D."/>
            <person name="Larson L."/>
            <person name="Lewis B."/>
            <person name="Mehta T."/>
            <person name="Park D."/>
            <person name="Pearson M."/>
            <person name="Richards J."/>
            <person name="Roberts A."/>
            <person name="Saif S."/>
            <person name="Shea T.D."/>
            <person name="Shenoy N."/>
            <person name="Sisk P."/>
            <person name="Stolte C."/>
            <person name="Sykes S.N."/>
            <person name="Thomson T."/>
            <person name="Walk T."/>
            <person name="White J."/>
            <person name="Yandava C."/>
            <person name="Straight P."/>
            <person name="Clardy J."/>
            <person name="Hung D."/>
            <person name="Kolter R."/>
            <person name="Mekalanos J."/>
            <person name="Walker S."/>
            <person name="Walsh C.T."/>
            <person name="Wieland-Brown L.C."/>
            <person name="Haas B."/>
            <person name="Nusbaum C."/>
            <person name="Birren B."/>
        </authorList>
    </citation>
    <scope>NUCLEOTIDE SEQUENCE [LARGE SCALE GENOMIC DNA]</scope>
    <source>
        <strain evidence="1">ATCC 29083</strain>
    </source>
</reference>
<dbReference type="Proteomes" id="UP000002785">
    <property type="component" value="Chromosome"/>
</dbReference>
<sequence length="100" mass="10870">MAHTLLGGRLVSVRDQFSPAFLSSRRELEHCTKLDLAFLPWRPLDGIANAMGLAERHRAIQQAADETGTSVTGVHRVTHARELALAPVAAPPPSHSERVT</sequence>